<feature type="region of interest" description="Disordered" evidence="2">
    <location>
        <begin position="320"/>
        <end position="358"/>
    </location>
</feature>
<feature type="region of interest" description="Disordered" evidence="2">
    <location>
        <begin position="53"/>
        <end position="83"/>
    </location>
</feature>
<dbReference type="PANTHER" id="PTHR48081:SF33">
    <property type="entry name" value="KYNURENINE FORMAMIDASE"/>
    <property type="match status" value="1"/>
</dbReference>
<feature type="compositionally biased region" description="Basic and acidic residues" evidence="2">
    <location>
        <begin position="320"/>
        <end position="340"/>
    </location>
</feature>
<protein>
    <submittedName>
        <fullName evidence="4">Alpha/beta hydrolase domain containing protein</fullName>
    </submittedName>
</protein>
<dbReference type="SUPFAM" id="SSF53474">
    <property type="entry name" value="alpha/beta-Hydrolases"/>
    <property type="match status" value="1"/>
</dbReference>
<dbReference type="RefSeq" id="XP_004341346.1">
    <property type="nucleotide sequence ID" value="XM_004341298.1"/>
</dbReference>
<evidence type="ECO:0000256" key="1">
    <source>
        <dbReference type="ARBA" id="ARBA00022801"/>
    </source>
</evidence>
<dbReference type="GO" id="GO:0016787">
    <property type="term" value="F:hydrolase activity"/>
    <property type="evidence" value="ECO:0007669"/>
    <property type="project" value="UniProtKB-KW"/>
</dbReference>
<evidence type="ECO:0000259" key="3">
    <source>
        <dbReference type="Pfam" id="PF20434"/>
    </source>
</evidence>
<dbReference type="STRING" id="1257118.L8H479"/>
<reference evidence="4 5" key="1">
    <citation type="journal article" date="2013" name="Genome Biol.">
        <title>Genome of Acanthamoeba castellanii highlights extensive lateral gene transfer and early evolution of tyrosine kinase signaling.</title>
        <authorList>
            <person name="Clarke M."/>
            <person name="Lohan A.J."/>
            <person name="Liu B."/>
            <person name="Lagkouvardos I."/>
            <person name="Roy S."/>
            <person name="Zafar N."/>
            <person name="Bertelli C."/>
            <person name="Schilde C."/>
            <person name="Kianianmomeni A."/>
            <person name="Burglin T.R."/>
            <person name="Frech C."/>
            <person name="Turcotte B."/>
            <person name="Kopec K.O."/>
            <person name="Synnott J.M."/>
            <person name="Choo C."/>
            <person name="Paponov I."/>
            <person name="Finkler A."/>
            <person name="Soon Heng Tan C."/>
            <person name="Hutchins A.P."/>
            <person name="Weinmeier T."/>
            <person name="Rattei T."/>
            <person name="Chu J.S."/>
            <person name="Gimenez G."/>
            <person name="Irimia M."/>
            <person name="Rigden D.J."/>
            <person name="Fitzpatrick D.A."/>
            <person name="Lorenzo-Morales J."/>
            <person name="Bateman A."/>
            <person name="Chiu C.H."/>
            <person name="Tang P."/>
            <person name="Hegemann P."/>
            <person name="Fromm H."/>
            <person name="Raoult D."/>
            <person name="Greub G."/>
            <person name="Miranda-Saavedra D."/>
            <person name="Chen N."/>
            <person name="Nash P."/>
            <person name="Ginger M.L."/>
            <person name="Horn M."/>
            <person name="Schaap P."/>
            <person name="Caler L."/>
            <person name="Loftus B."/>
        </authorList>
    </citation>
    <scope>NUCLEOTIDE SEQUENCE [LARGE SCALE GENOMIC DNA]</scope>
    <source>
        <strain evidence="4 5">Neff</strain>
    </source>
</reference>
<feature type="compositionally biased region" description="Basic and acidic residues" evidence="2">
    <location>
        <begin position="349"/>
        <end position="358"/>
    </location>
</feature>
<dbReference type="Gene3D" id="3.40.50.1820">
    <property type="entry name" value="alpha/beta hydrolase"/>
    <property type="match status" value="1"/>
</dbReference>
<dbReference type="Pfam" id="PF20434">
    <property type="entry name" value="BD-FAE"/>
    <property type="match status" value="1"/>
</dbReference>
<dbReference type="PANTHER" id="PTHR48081">
    <property type="entry name" value="AB HYDROLASE SUPERFAMILY PROTEIN C4A8.06C"/>
    <property type="match status" value="1"/>
</dbReference>
<evidence type="ECO:0000313" key="4">
    <source>
        <dbReference type="EMBL" id="ELR19261.1"/>
    </source>
</evidence>
<dbReference type="GeneID" id="14920036"/>
<evidence type="ECO:0000313" key="5">
    <source>
        <dbReference type="Proteomes" id="UP000011083"/>
    </source>
</evidence>
<dbReference type="KEGG" id="acan:ACA1_264330"/>
<keyword evidence="1 4" id="KW-0378">Hydrolase</keyword>
<dbReference type="EMBL" id="KB007933">
    <property type="protein sequence ID" value="ELR19261.1"/>
    <property type="molecule type" value="Genomic_DNA"/>
</dbReference>
<dbReference type="OrthoDB" id="6495301at2759"/>
<name>L8H479_ACACF</name>
<dbReference type="InterPro" id="IPR049492">
    <property type="entry name" value="BD-FAE-like_dom"/>
</dbReference>
<dbReference type="InterPro" id="IPR029058">
    <property type="entry name" value="AB_hydrolase_fold"/>
</dbReference>
<sequence length="369" mass="40657">MDFAVRMRNALIASTRGYFATTSDVIVSEYDVAYYSGEDFFDRKHRLNVHYHASPAAPPATSPTEEDQSPPTEEPSGDELRPKPKKLPVVVFIHGGGWKRGDRNYIFDAYNNFGKAIAAEGFVVVVPSYRLSIAVDGGVQHPKHWVKDNIGRYNGDEDMIFLSGHSAGGHLAALLALDTHYMADVGLEPELVKGVVGICGVYDLVTGYTRFLLRNLYLADAFGHDQAVLREASPVHHARSNAPPFMLFNAAMDFGLEDDSLRLRAELAARDGSVAHRSFPGTDHGSIIGLGPAWGRPYAPLVRETCAWLNKQIAAITDDRETKNDLRTEDEEQKQQRAEADEGEGSPAEAHEGSRSEADVMVLRAYGWE</sequence>
<evidence type="ECO:0000256" key="2">
    <source>
        <dbReference type="SAM" id="MobiDB-lite"/>
    </source>
</evidence>
<dbReference type="Proteomes" id="UP000011083">
    <property type="component" value="Unassembled WGS sequence"/>
</dbReference>
<proteinExistence type="predicted"/>
<accession>L8H479</accession>
<dbReference type="InterPro" id="IPR050300">
    <property type="entry name" value="GDXG_lipolytic_enzyme"/>
</dbReference>
<feature type="domain" description="BD-FAE-like" evidence="3">
    <location>
        <begin position="85"/>
        <end position="253"/>
    </location>
</feature>
<gene>
    <name evidence="4" type="ORF">ACA1_264330</name>
</gene>
<dbReference type="VEuPathDB" id="AmoebaDB:ACA1_264330"/>
<keyword evidence="5" id="KW-1185">Reference proteome</keyword>
<dbReference type="AlphaFoldDB" id="L8H479"/>
<organism evidence="4 5">
    <name type="scientific">Acanthamoeba castellanii (strain ATCC 30010 / Neff)</name>
    <dbReference type="NCBI Taxonomy" id="1257118"/>
    <lineage>
        <taxon>Eukaryota</taxon>
        <taxon>Amoebozoa</taxon>
        <taxon>Discosea</taxon>
        <taxon>Longamoebia</taxon>
        <taxon>Centramoebida</taxon>
        <taxon>Acanthamoebidae</taxon>
        <taxon>Acanthamoeba</taxon>
    </lineage>
</organism>